<dbReference type="Gene3D" id="3.20.20.70">
    <property type="entry name" value="Aldolase class I"/>
    <property type="match status" value="1"/>
</dbReference>
<gene>
    <name evidence="2" type="ORF">NQF87_06500</name>
</gene>
<sequence length="193" mass="20502">MNHCDLYPVIPSLHALAELQEQLPALLAHEAVTALRLCFDSSLKQDQLETLRQMAWGHDVALILAPAGLGLLKDVPLNRIDGVHLTRPADVKTFASRKDCPRDLQIGCTCQTLDDAMSAGEQGADYICLPASGPSSLTQWSLFAELPSVAEDVRTADEALAAIQAGADFLAITLTPPAGEALSRFATVSAALS</sequence>
<dbReference type="InterPro" id="IPR013785">
    <property type="entry name" value="Aldolase_TIM"/>
</dbReference>
<dbReference type="EMBL" id="JANIDV010000004">
    <property type="protein sequence ID" value="MCX5616618.1"/>
    <property type="molecule type" value="Genomic_DNA"/>
</dbReference>
<dbReference type="CDD" id="cd00564">
    <property type="entry name" value="TMP_TenI"/>
    <property type="match status" value="1"/>
</dbReference>
<dbReference type="InterPro" id="IPR036206">
    <property type="entry name" value="ThiamineP_synth_sf"/>
</dbReference>
<dbReference type="SUPFAM" id="SSF51391">
    <property type="entry name" value="Thiamin phosphate synthase"/>
    <property type="match status" value="1"/>
</dbReference>
<reference evidence="2" key="1">
    <citation type="submission" date="2022-07" db="EMBL/GenBank/DDBJ databases">
        <title>Bombella genomes.</title>
        <authorList>
            <person name="Harer L."/>
            <person name="Styblova S."/>
            <person name="Ehrmann M."/>
        </authorList>
    </citation>
    <scope>NUCLEOTIDE SEQUENCE</scope>
    <source>
        <strain evidence="2">TMW 2.2559</strain>
    </source>
</reference>
<dbReference type="Proteomes" id="UP001165633">
    <property type="component" value="Unassembled WGS sequence"/>
</dbReference>
<protein>
    <submittedName>
        <fullName evidence="2">Thiamine phosphate synthase</fullName>
    </submittedName>
</protein>
<feature type="domain" description="Thiamine phosphate synthase/TenI" evidence="1">
    <location>
        <begin position="7"/>
        <end position="130"/>
    </location>
</feature>
<organism evidence="2 3">
    <name type="scientific">Bombella dulcis</name>
    <dbReference type="NCBI Taxonomy" id="2967339"/>
    <lineage>
        <taxon>Bacteria</taxon>
        <taxon>Pseudomonadati</taxon>
        <taxon>Pseudomonadota</taxon>
        <taxon>Alphaproteobacteria</taxon>
        <taxon>Acetobacterales</taxon>
        <taxon>Acetobacteraceae</taxon>
        <taxon>Bombella</taxon>
    </lineage>
</organism>
<accession>A0ABT3WG46</accession>
<keyword evidence="3" id="KW-1185">Reference proteome</keyword>
<evidence type="ECO:0000313" key="2">
    <source>
        <dbReference type="EMBL" id="MCX5616618.1"/>
    </source>
</evidence>
<name>A0ABT3WG46_9PROT</name>
<comment type="caution">
    <text evidence="2">The sequence shown here is derived from an EMBL/GenBank/DDBJ whole genome shotgun (WGS) entry which is preliminary data.</text>
</comment>
<evidence type="ECO:0000259" key="1">
    <source>
        <dbReference type="Pfam" id="PF02581"/>
    </source>
</evidence>
<proteinExistence type="predicted"/>
<evidence type="ECO:0000313" key="3">
    <source>
        <dbReference type="Proteomes" id="UP001165633"/>
    </source>
</evidence>
<dbReference type="RefSeq" id="WP_266127619.1">
    <property type="nucleotide sequence ID" value="NZ_JANIDV010000004.1"/>
</dbReference>
<dbReference type="InterPro" id="IPR022998">
    <property type="entry name" value="ThiamineP_synth_TenI"/>
</dbReference>
<dbReference type="Pfam" id="PF02581">
    <property type="entry name" value="TMP-TENI"/>
    <property type="match status" value="1"/>
</dbReference>